<keyword evidence="2" id="KW-0472">Membrane</keyword>
<proteinExistence type="predicted"/>
<dbReference type="AlphaFoldDB" id="A0A3R8QDB9"/>
<evidence type="ECO:0000256" key="2">
    <source>
        <dbReference type="SAM" id="Phobius"/>
    </source>
</evidence>
<keyword evidence="2" id="KW-0812">Transmembrane</keyword>
<evidence type="ECO:0000256" key="1">
    <source>
        <dbReference type="SAM" id="MobiDB-lite"/>
    </source>
</evidence>
<organism evidence="3 4">
    <name type="scientific">Corynebacterium bovis</name>
    <dbReference type="NCBI Taxonomy" id="36808"/>
    <lineage>
        <taxon>Bacteria</taxon>
        <taxon>Bacillati</taxon>
        <taxon>Actinomycetota</taxon>
        <taxon>Actinomycetes</taxon>
        <taxon>Mycobacteriales</taxon>
        <taxon>Corynebacteriaceae</taxon>
        <taxon>Corynebacterium</taxon>
    </lineage>
</organism>
<reference evidence="3 4" key="1">
    <citation type="submission" date="2018-01" db="EMBL/GenBank/DDBJ databases">
        <title>Twenty Corynebacterium bovis Genomes.</title>
        <authorList>
            <person name="Gulvik C.A."/>
        </authorList>
    </citation>
    <scope>NUCLEOTIDE SEQUENCE [LARGE SCALE GENOMIC DNA]</scope>
    <source>
        <strain evidence="3 4">F6900</strain>
    </source>
</reference>
<name>A0A3R8QDB9_9CORY</name>
<feature type="transmembrane region" description="Helical" evidence="2">
    <location>
        <begin position="6"/>
        <end position="26"/>
    </location>
</feature>
<dbReference type="EMBL" id="PQNK01000018">
    <property type="protein sequence ID" value="RRO85752.1"/>
    <property type="molecule type" value="Genomic_DNA"/>
</dbReference>
<comment type="caution">
    <text evidence="3">The sequence shown here is derived from an EMBL/GenBank/DDBJ whole genome shotgun (WGS) entry which is preliminary data.</text>
</comment>
<feature type="region of interest" description="Disordered" evidence="1">
    <location>
        <begin position="95"/>
        <end position="118"/>
    </location>
</feature>
<dbReference type="RefSeq" id="WP_125207375.1">
    <property type="nucleotide sequence ID" value="NZ_PQNK01000018.1"/>
</dbReference>
<accession>A0A3R8QDB9</accession>
<evidence type="ECO:0000313" key="3">
    <source>
        <dbReference type="EMBL" id="RRO85752.1"/>
    </source>
</evidence>
<keyword evidence="2" id="KW-1133">Transmembrane helix</keyword>
<sequence>MTWTSLIPAASLTLSLIALLISGMSYRRTARRDDRDRWWSRLVWALDNLHSTTQGIRSIAFGMLNHLATNIPDHPQPDDEVMADSIELLLVDIRDDTSSDEPDAPSGTVDDGTTGHVD</sequence>
<evidence type="ECO:0000313" key="4">
    <source>
        <dbReference type="Proteomes" id="UP000276526"/>
    </source>
</evidence>
<gene>
    <name evidence="3" type="ORF">CXF48_09890</name>
</gene>
<dbReference type="Proteomes" id="UP000276526">
    <property type="component" value="Unassembled WGS sequence"/>
</dbReference>
<protein>
    <submittedName>
        <fullName evidence="3">Uncharacterized protein</fullName>
    </submittedName>
</protein>